<evidence type="ECO:0000256" key="4">
    <source>
        <dbReference type="ARBA" id="ARBA00023136"/>
    </source>
</evidence>
<feature type="transmembrane region" description="Helical" evidence="5">
    <location>
        <begin position="326"/>
        <end position="349"/>
    </location>
</feature>
<accession>A0A9W5XZV0</accession>
<evidence type="ECO:0000256" key="2">
    <source>
        <dbReference type="ARBA" id="ARBA00022692"/>
    </source>
</evidence>
<dbReference type="InterPro" id="IPR051533">
    <property type="entry name" value="WaaL-like"/>
</dbReference>
<gene>
    <name evidence="7" type="ORF">CFOLD11_07700</name>
</gene>
<feature type="transmembrane region" description="Helical" evidence="5">
    <location>
        <begin position="68"/>
        <end position="85"/>
    </location>
</feature>
<feature type="transmembrane region" description="Helical" evidence="5">
    <location>
        <begin position="121"/>
        <end position="146"/>
    </location>
</feature>
<evidence type="ECO:0000313" key="8">
    <source>
        <dbReference type="Proteomes" id="UP001057868"/>
    </source>
</evidence>
<dbReference type="EMBL" id="BQXY01000001">
    <property type="protein sequence ID" value="GKU23944.1"/>
    <property type="molecule type" value="Genomic_DNA"/>
</dbReference>
<protein>
    <submittedName>
        <fullName evidence="7">Ligase</fullName>
    </submittedName>
</protein>
<keyword evidence="4 5" id="KW-0472">Membrane</keyword>
<name>A0A9W5XZV0_9CLOT</name>
<dbReference type="AlphaFoldDB" id="A0A9W5XZV0"/>
<feature type="transmembrane region" description="Helical" evidence="5">
    <location>
        <begin position="215"/>
        <end position="230"/>
    </location>
</feature>
<dbReference type="GO" id="GO:0016020">
    <property type="term" value="C:membrane"/>
    <property type="evidence" value="ECO:0007669"/>
    <property type="project" value="UniProtKB-SubCell"/>
</dbReference>
<feature type="domain" description="O-antigen ligase-related" evidence="6">
    <location>
        <begin position="199"/>
        <end position="334"/>
    </location>
</feature>
<comment type="caution">
    <text evidence="7">The sequence shown here is derived from an EMBL/GenBank/DDBJ whole genome shotgun (WGS) entry which is preliminary data.</text>
</comment>
<feature type="transmembrane region" description="Helical" evidence="5">
    <location>
        <begin position="380"/>
        <end position="400"/>
    </location>
</feature>
<proteinExistence type="predicted"/>
<dbReference type="Proteomes" id="UP001057868">
    <property type="component" value="Unassembled WGS sequence"/>
</dbReference>
<dbReference type="PANTHER" id="PTHR37422">
    <property type="entry name" value="TEICHURONIC ACID BIOSYNTHESIS PROTEIN TUAE"/>
    <property type="match status" value="1"/>
</dbReference>
<evidence type="ECO:0000256" key="1">
    <source>
        <dbReference type="ARBA" id="ARBA00004141"/>
    </source>
</evidence>
<feature type="transmembrane region" description="Helical" evidence="5">
    <location>
        <begin position="190"/>
        <end position="209"/>
    </location>
</feature>
<comment type="subcellular location">
    <subcellularLocation>
        <location evidence="1">Membrane</location>
        <topology evidence="1">Multi-pass membrane protein</topology>
    </subcellularLocation>
</comment>
<evidence type="ECO:0000259" key="6">
    <source>
        <dbReference type="Pfam" id="PF04932"/>
    </source>
</evidence>
<dbReference type="RefSeq" id="WP_261850976.1">
    <property type="nucleotide sequence ID" value="NZ_BQXY01000001.1"/>
</dbReference>
<reference evidence="7" key="1">
    <citation type="journal article" date="2023" name="Int. J. Syst. Evol. Microbiol.">
        <title>&lt;i&gt;Clostridium folliculivorans&lt;/i&gt; sp. nov., isolated from soil samples of an organic paddy in Japan.</title>
        <authorList>
            <person name="Tazawa J."/>
            <person name="Kobayashi H."/>
            <person name="Tanizawa Y."/>
            <person name="Uchino A."/>
            <person name="Tanaka F."/>
            <person name="Urashima Y."/>
            <person name="Miura S."/>
            <person name="Sakamoto M."/>
            <person name="Ohkuma M."/>
            <person name="Tohno M."/>
        </authorList>
    </citation>
    <scope>NUCLEOTIDE SEQUENCE</scope>
    <source>
        <strain evidence="7">D1-1</strain>
    </source>
</reference>
<dbReference type="InterPro" id="IPR007016">
    <property type="entry name" value="O-antigen_ligase-rel_domated"/>
</dbReference>
<evidence type="ECO:0000256" key="3">
    <source>
        <dbReference type="ARBA" id="ARBA00022989"/>
    </source>
</evidence>
<keyword evidence="2 5" id="KW-0812">Transmembrane</keyword>
<keyword evidence="7" id="KW-0436">Ligase</keyword>
<keyword evidence="3 5" id="KW-1133">Transmembrane helix</keyword>
<feature type="transmembrane region" description="Helical" evidence="5">
    <location>
        <begin position="356"/>
        <end position="374"/>
    </location>
</feature>
<dbReference type="PANTHER" id="PTHR37422:SF17">
    <property type="entry name" value="O-ANTIGEN LIGASE"/>
    <property type="match status" value="1"/>
</dbReference>
<keyword evidence="8" id="KW-1185">Reference proteome</keyword>
<evidence type="ECO:0000313" key="7">
    <source>
        <dbReference type="EMBL" id="GKU23944.1"/>
    </source>
</evidence>
<sequence length="407" mass="46368">MKDLANILFCIYIFLIPLIPSEINGKNYSNLTQIVLFLTVILYIFQIIKTKKVYKIKQNIMEFITNKIYISLIIFLGIMVLSAIYASDKSLAIKESIRFFTYIVTMYLVSQCFDEREKERVIFTFIITTFVISVLGIIQYFTGIGADMHIYSSARPRIQATLDNPNTLGAFQVLMLFPLLSLMRVKQKNITLKIFIIITTVLCFSNIVISMSRSALIGLGVGLILLIFIFGKKILILIVPVGAVVLAMPSALSRIKQITDKTQNDSRIKIWNVAAKMMKDHPIGGVGNGNFITNYPKYVKMYPQFKEEGVDVFPSHNSYLKVGSELGVIGELSFIVILLLILREAFYFIKNKGESLNSYFIEGFVVVIIPFLVMNCFDNILFVPKVATYFWIMVAMLFSFRKKKSTF</sequence>
<evidence type="ECO:0000256" key="5">
    <source>
        <dbReference type="SAM" id="Phobius"/>
    </source>
</evidence>
<dbReference type="GO" id="GO:0016874">
    <property type="term" value="F:ligase activity"/>
    <property type="evidence" value="ECO:0007669"/>
    <property type="project" value="UniProtKB-KW"/>
</dbReference>
<feature type="transmembrane region" description="Helical" evidence="5">
    <location>
        <begin position="31"/>
        <end position="48"/>
    </location>
</feature>
<feature type="transmembrane region" description="Helical" evidence="5">
    <location>
        <begin position="91"/>
        <end position="109"/>
    </location>
</feature>
<dbReference type="Pfam" id="PF04932">
    <property type="entry name" value="Wzy_C"/>
    <property type="match status" value="1"/>
</dbReference>
<organism evidence="7 8">
    <name type="scientific">Clostridium folliculivorans</name>
    <dbReference type="NCBI Taxonomy" id="2886038"/>
    <lineage>
        <taxon>Bacteria</taxon>
        <taxon>Bacillati</taxon>
        <taxon>Bacillota</taxon>
        <taxon>Clostridia</taxon>
        <taxon>Eubacteriales</taxon>
        <taxon>Clostridiaceae</taxon>
        <taxon>Clostridium</taxon>
    </lineage>
</organism>